<dbReference type="SFLD" id="SFLDG01082">
    <property type="entry name" value="B12-binding_domain_containing"/>
    <property type="match status" value="1"/>
</dbReference>
<dbReference type="InterPro" id="IPR023404">
    <property type="entry name" value="rSAM_horseshoe"/>
</dbReference>
<dbReference type="HAMAP" id="MF_01864">
    <property type="entry name" value="tRNA_metthiotr_MiaB"/>
    <property type="match status" value="1"/>
</dbReference>
<comment type="similarity">
    <text evidence="9">Belongs to the methylthiotransferase family. MiaB subfamily.</text>
</comment>
<dbReference type="SFLD" id="SFLDF00273">
    <property type="entry name" value="(dimethylallyl)adenosine_tRNA"/>
    <property type="match status" value="1"/>
</dbReference>
<feature type="binding site" evidence="9">
    <location>
        <position position="92"/>
    </location>
    <ligand>
        <name>[4Fe-4S] cluster</name>
        <dbReference type="ChEBI" id="CHEBI:49883"/>
        <label>1</label>
    </ligand>
</feature>
<evidence type="ECO:0000256" key="4">
    <source>
        <dbReference type="ARBA" id="ARBA00022691"/>
    </source>
</evidence>
<evidence type="ECO:0000256" key="3">
    <source>
        <dbReference type="ARBA" id="ARBA00022679"/>
    </source>
</evidence>
<organism evidence="13 14">
    <name type="scientific">Phenylobacterium conjunctum</name>
    <dbReference type="NCBI Taxonomy" id="1298959"/>
    <lineage>
        <taxon>Bacteria</taxon>
        <taxon>Pseudomonadati</taxon>
        <taxon>Pseudomonadota</taxon>
        <taxon>Alphaproteobacteria</taxon>
        <taxon>Caulobacterales</taxon>
        <taxon>Caulobacteraceae</taxon>
        <taxon>Phenylobacterium</taxon>
    </lineage>
</organism>
<dbReference type="PROSITE" id="PS01278">
    <property type="entry name" value="MTTASE_RADICAL"/>
    <property type="match status" value="1"/>
</dbReference>
<evidence type="ECO:0000256" key="6">
    <source>
        <dbReference type="ARBA" id="ARBA00023004"/>
    </source>
</evidence>
<dbReference type="Pfam" id="PF01938">
    <property type="entry name" value="TRAM"/>
    <property type="match status" value="1"/>
</dbReference>
<dbReference type="InterPro" id="IPR013848">
    <property type="entry name" value="Methylthiotransferase_N"/>
</dbReference>
<dbReference type="Gene3D" id="3.80.30.20">
    <property type="entry name" value="tm_1862 like domain"/>
    <property type="match status" value="1"/>
</dbReference>
<keyword evidence="9" id="KW-0819">tRNA processing</keyword>
<dbReference type="PANTHER" id="PTHR43020:SF2">
    <property type="entry name" value="MITOCHONDRIAL TRNA METHYLTHIOTRANSFERASE CDK5RAP1"/>
    <property type="match status" value="1"/>
</dbReference>
<keyword evidence="3 9" id="KW-0808">Transferase</keyword>
<dbReference type="CDD" id="cd01335">
    <property type="entry name" value="Radical_SAM"/>
    <property type="match status" value="1"/>
</dbReference>
<gene>
    <name evidence="9 13" type="primary">miaB</name>
    <name evidence="13" type="ORF">ACFQ27_19325</name>
</gene>
<dbReference type="Pfam" id="PF00919">
    <property type="entry name" value="UPF0004"/>
    <property type="match status" value="1"/>
</dbReference>
<evidence type="ECO:0000256" key="7">
    <source>
        <dbReference type="ARBA" id="ARBA00023014"/>
    </source>
</evidence>
<dbReference type="SFLD" id="SFLDS00029">
    <property type="entry name" value="Radical_SAM"/>
    <property type="match status" value="1"/>
</dbReference>
<evidence type="ECO:0000256" key="1">
    <source>
        <dbReference type="ARBA" id="ARBA00003234"/>
    </source>
</evidence>
<dbReference type="Proteomes" id="UP001597216">
    <property type="component" value="Unassembled WGS sequence"/>
</dbReference>
<keyword evidence="4 9" id="KW-0949">S-adenosyl-L-methionine</keyword>
<dbReference type="PANTHER" id="PTHR43020">
    <property type="entry name" value="CDK5 REGULATORY SUBUNIT-ASSOCIATED PROTEIN 1"/>
    <property type="match status" value="1"/>
</dbReference>
<dbReference type="Gene3D" id="3.40.50.12160">
    <property type="entry name" value="Methylthiotransferase, N-terminal domain"/>
    <property type="match status" value="1"/>
</dbReference>
<evidence type="ECO:0000259" key="11">
    <source>
        <dbReference type="PROSITE" id="PS51449"/>
    </source>
</evidence>
<dbReference type="InterPro" id="IPR020612">
    <property type="entry name" value="Methylthiotransferase_CS"/>
</dbReference>
<dbReference type="SUPFAM" id="SSF102114">
    <property type="entry name" value="Radical SAM enzymes"/>
    <property type="match status" value="1"/>
</dbReference>
<keyword evidence="6 9" id="KW-0408">Iron</keyword>
<dbReference type="PROSITE" id="PS51449">
    <property type="entry name" value="MTTASE_N"/>
    <property type="match status" value="1"/>
</dbReference>
<dbReference type="EMBL" id="JBHTLQ010000076">
    <property type="protein sequence ID" value="MFD1192748.1"/>
    <property type="molecule type" value="Genomic_DNA"/>
</dbReference>
<comment type="function">
    <text evidence="1 9">Catalyzes the methylthiolation of N6-(dimethylallyl)adenosine (i(6)A), leading to the formation of 2-methylthio-N6-(dimethylallyl)adenosine (ms(2)i(6)A) at position 37 in tRNAs that read codons beginning with uridine.</text>
</comment>
<accession>A0ABW3T747</accession>
<dbReference type="SFLD" id="SFLDG01061">
    <property type="entry name" value="methylthiotransferase"/>
    <property type="match status" value="1"/>
</dbReference>
<comment type="subunit">
    <text evidence="9">Monomer.</text>
</comment>
<comment type="caution">
    <text evidence="13">The sequence shown here is derived from an EMBL/GenBank/DDBJ whole genome shotgun (WGS) entry which is preliminary data.</text>
</comment>
<evidence type="ECO:0000256" key="5">
    <source>
        <dbReference type="ARBA" id="ARBA00022723"/>
    </source>
</evidence>
<dbReference type="PROSITE" id="PS50926">
    <property type="entry name" value="TRAM"/>
    <property type="match status" value="1"/>
</dbReference>
<proteinExistence type="inferred from homology"/>
<evidence type="ECO:0000256" key="8">
    <source>
        <dbReference type="ARBA" id="ARBA00033765"/>
    </source>
</evidence>
<dbReference type="NCBIfam" id="TIGR01574">
    <property type="entry name" value="miaB-methiolase"/>
    <property type="match status" value="1"/>
</dbReference>
<evidence type="ECO:0000259" key="12">
    <source>
        <dbReference type="PROSITE" id="PS51918"/>
    </source>
</evidence>
<evidence type="ECO:0000259" key="10">
    <source>
        <dbReference type="PROSITE" id="PS50926"/>
    </source>
</evidence>
<name>A0ABW3T747_9CAUL</name>
<dbReference type="GO" id="GO:0035597">
    <property type="term" value="F:tRNA-2-methylthio-N(6)-dimethylallyladenosine(37) synthase activity"/>
    <property type="evidence" value="ECO:0007669"/>
    <property type="project" value="UniProtKB-EC"/>
</dbReference>
<comment type="catalytic activity">
    <reaction evidence="9">
        <text>N(6)-dimethylallyladenosine(37) in tRNA + (sulfur carrier)-SH + AH2 + 2 S-adenosyl-L-methionine = 2-methylsulfanyl-N(6)-dimethylallyladenosine(37) in tRNA + (sulfur carrier)-H + 5'-deoxyadenosine + L-methionine + A + S-adenosyl-L-homocysteine + 2 H(+)</text>
        <dbReference type="Rhea" id="RHEA:37067"/>
        <dbReference type="Rhea" id="RHEA-COMP:10375"/>
        <dbReference type="Rhea" id="RHEA-COMP:10376"/>
        <dbReference type="Rhea" id="RHEA-COMP:14737"/>
        <dbReference type="Rhea" id="RHEA-COMP:14739"/>
        <dbReference type="ChEBI" id="CHEBI:13193"/>
        <dbReference type="ChEBI" id="CHEBI:15378"/>
        <dbReference type="ChEBI" id="CHEBI:17319"/>
        <dbReference type="ChEBI" id="CHEBI:17499"/>
        <dbReference type="ChEBI" id="CHEBI:29917"/>
        <dbReference type="ChEBI" id="CHEBI:57844"/>
        <dbReference type="ChEBI" id="CHEBI:57856"/>
        <dbReference type="ChEBI" id="CHEBI:59789"/>
        <dbReference type="ChEBI" id="CHEBI:64428"/>
        <dbReference type="ChEBI" id="CHEBI:74415"/>
        <dbReference type="ChEBI" id="CHEBI:74417"/>
        <dbReference type="EC" id="2.8.4.3"/>
    </reaction>
</comment>
<keyword evidence="9" id="KW-0963">Cytoplasm</keyword>
<feature type="domain" description="TRAM" evidence="10">
    <location>
        <begin position="387"/>
        <end position="449"/>
    </location>
</feature>
<dbReference type="SMART" id="SM00729">
    <property type="entry name" value="Elp3"/>
    <property type="match status" value="1"/>
</dbReference>
<evidence type="ECO:0000313" key="13">
    <source>
        <dbReference type="EMBL" id="MFD1192748.1"/>
    </source>
</evidence>
<feature type="binding site" evidence="9">
    <location>
        <position position="53"/>
    </location>
    <ligand>
        <name>[4Fe-4S] cluster</name>
        <dbReference type="ChEBI" id="CHEBI:49883"/>
        <label>1</label>
    </ligand>
</feature>
<keyword evidence="7 9" id="KW-0411">Iron-sulfur</keyword>
<dbReference type="EC" id="2.8.4.3" evidence="8 9"/>
<dbReference type="Pfam" id="PF04055">
    <property type="entry name" value="Radical_SAM"/>
    <property type="match status" value="1"/>
</dbReference>
<dbReference type="InterPro" id="IPR006463">
    <property type="entry name" value="MiaB_methiolase"/>
</dbReference>
<keyword evidence="14" id="KW-1185">Reference proteome</keyword>
<feature type="domain" description="MTTase N-terminal" evidence="11">
    <location>
        <begin position="8"/>
        <end position="129"/>
    </location>
</feature>
<sequence length="452" mass="49223">MTGTAQQKRLFIKTYGCQMNVYDSERMADVLAPLGYGVTDQPDDADLVVLNTCHIRERATEKVYSELGKIKELREARQEAGGGRMTIAVAGCVAQAEGEEIMRRQPAVDLVVGPQAYHQLPELIARAHRARGERLAADFAAEDKFDALPATRNPGGVTAFLTVQEGCDKFCTFCVVPYTRGAEWSRPVDKIVDEAKALADKGVREVTLLGQNVNAYDGDGGPDGKGLAGLVRKLAKIPGLDRIRYTTSHPRDMDEALIAAHAELPELMPYLHLPVQSGSDKILKAMNRGHTAEAYLKLIEKIRAARPDIAMSCDFIVGFPGERDSDFEATLNLVREVGYASSFSFKYSRRPGTPAAAMPGQIAEEVKDERLARLNALIDEQQRAFNAAQVGKVLPVLFEKKGRHPGQLNGRSPYLQAVHAEGPDHLIGQIVPVRIEAAAKMSLGGVLETAPA</sequence>
<dbReference type="InterPro" id="IPR005839">
    <property type="entry name" value="Methylthiotransferase"/>
</dbReference>
<feature type="binding site" evidence="9">
    <location>
        <position position="174"/>
    </location>
    <ligand>
        <name>[4Fe-4S] cluster</name>
        <dbReference type="ChEBI" id="CHEBI:49883"/>
        <label>2</label>
        <note>4Fe-4S-S-AdoMet</note>
    </ligand>
</feature>
<keyword evidence="5 9" id="KW-0479">Metal-binding</keyword>
<dbReference type="PROSITE" id="PS51918">
    <property type="entry name" value="RADICAL_SAM"/>
    <property type="match status" value="1"/>
</dbReference>
<feature type="binding site" evidence="9">
    <location>
        <position position="167"/>
    </location>
    <ligand>
        <name>[4Fe-4S] cluster</name>
        <dbReference type="ChEBI" id="CHEBI:49883"/>
        <label>2</label>
        <note>4Fe-4S-S-AdoMet</note>
    </ligand>
</feature>
<comment type="subcellular location">
    <subcellularLocation>
        <location evidence="9">Cytoplasm</location>
    </subcellularLocation>
</comment>
<feature type="domain" description="Radical SAM core" evidence="12">
    <location>
        <begin position="153"/>
        <end position="384"/>
    </location>
</feature>
<reference evidence="14" key="1">
    <citation type="journal article" date="2019" name="Int. J. Syst. Evol. Microbiol.">
        <title>The Global Catalogue of Microorganisms (GCM) 10K type strain sequencing project: providing services to taxonomists for standard genome sequencing and annotation.</title>
        <authorList>
            <consortium name="The Broad Institute Genomics Platform"/>
            <consortium name="The Broad Institute Genome Sequencing Center for Infectious Disease"/>
            <person name="Wu L."/>
            <person name="Ma J."/>
        </authorList>
    </citation>
    <scope>NUCLEOTIDE SEQUENCE [LARGE SCALE GENOMIC DNA]</scope>
    <source>
        <strain evidence="14">CCUG 55074</strain>
    </source>
</reference>
<dbReference type="InterPro" id="IPR058240">
    <property type="entry name" value="rSAM_sf"/>
</dbReference>
<protein>
    <recommendedName>
        <fullName evidence="8 9">tRNA-2-methylthio-N(6)-dimethylallyladenosine synthase</fullName>
        <ecNumber evidence="8 9">2.8.4.3</ecNumber>
    </recommendedName>
    <alternativeName>
        <fullName evidence="9">(Dimethylallyl)adenosine tRNA methylthiotransferase MiaB</fullName>
    </alternativeName>
    <alternativeName>
        <fullName evidence="9">tRNA-i(6)A37 methylthiotransferase</fullName>
    </alternativeName>
</protein>
<dbReference type="InterPro" id="IPR002792">
    <property type="entry name" value="TRAM_dom"/>
</dbReference>
<keyword evidence="2 9" id="KW-0004">4Fe-4S</keyword>
<feature type="binding site" evidence="9">
    <location>
        <position position="171"/>
    </location>
    <ligand>
        <name>[4Fe-4S] cluster</name>
        <dbReference type="ChEBI" id="CHEBI:49883"/>
        <label>2</label>
        <note>4Fe-4S-S-AdoMet</note>
    </ligand>
</feature>
<feature type="binding site" evidence="9">
    <location>
        <position position="17"/>
    </location>
    <ligand>
        <name>[4Fe-4S] cluster</name>
        <dbReference type="ChEBI" id="CHEBI:49883"/>
        <label>1</label>
    </ligand>
</feature>
<evidence type="ECO:0000313" key="14">
    <source>
        <dbReference type="Proteomes" id="UP001597216"/>
    </source>
</evidence>
<dbReference type="InterPro" id="IPR006638">
    <property type="entry name" value="Elp3/MiaA/NifB-like_rSAM"/>
</dbReference>
<comment type="cofactor">
    <cofactor evidence="9">
        <name>[4Fe-4S] cluster</name>
        <dbReference type="ChEBI" id="CHEBI:49883"/>
    </cofactor>
    <text evidence="9">Binds 2 [4Fe-4S] clusters. One cluster is coordinated with 3 cysteines and an exchangeable S-adenosyl-L-methionine.</text>
</comment>
<evidence type="ECO:0000256" key="2">
    <source>
        <dbReference type="ARBA" id="ARBA00022485"/>
    </source>
</evidence>
<dbReference type="NCBIfam" id="TIGR00089">
    <property type="entry name" value="MiaB/RimO family radical SAM methylthiotransferase"/>
    <property type="match status" value="1"/>
</dbReference>
<dbReference type="InterPro" id="IPR038135">
    <property type="entry name" value="Methylthiotransferase_N_sf"/>
</dbReference>
<dbReference type="InterPro" id="IPR007197">
    <property type="entry name" value="rSAM"/>
</dbReference>
<evidence type="ECO:0000256" key="9">
    <source>
        <dbReference type="HAMAP-Rule" id="MF_01864"/>
    </source>
</evidence>
<dbReference type="RefSeq" id="WP_377354722.1">
    <property type="nucleotide sequence ID" value="NZ_JBHTLQ010000076.1"/>
</dbReference>